<dbReference type="InterPro" id="IPR017441">
    <property type="entry name" value="Protein_kinase_ATP_BS"/>
</dbReference>
<evidence type="ECO:0000256" key="4">
    <source>
        <dbReference type="ARBA" id="ARBA00022741"/>
    </source>
</evidence>
<dbReference type="EMBL" id="LR877146">
    <property type="protein sequence ID" value="CAD2213486.1"/>
    <property type="molecule type" value="Genomic_DNA"/>
</dbReference>
<evidence type="ECO:0000256" key="1">
    <source>
        <dbReference type="ARBA" id="ARBA00012513"/>
    </source>
</evidence>
<dbReference type="AlphaFoldDB" id="S9UZ88"/>
<dbReference type="PANTHER" id="PTHR44899">
    <property type="entry name" value="CAMK FAMILY PROTEIN KINASE"/>
    <property type="match status" value="1"/>
</dbReference>
<dbReference type="Proteomes" id="UP000515908">
    <property type="component" value="Chromosome 02"/>
</dbReference>
<dbReference type="InterPro" id="IPR008271">
    <property type="entry name" value="Ser/Thr_kinase_AS"/>
</dbReference>
<feature type="domain" description="PH" evidence="12">
    <location>
        <begin position="399"/>
        <end position="434"/>
    </location>
</feature>
<dbReference type="FunFam" id="1.10.510.10:FF:000535">
    <property type="entry name" value="Serine/threonine-protein kinase a"/>
    <property type="match status" value="1"/>
</dbReference>
<dbReference type="Pfam" id="PF00069">
    <property type="entry name" value="Pkinase"/>
    <property type="match status" value="1"/>
</dbReference>
<dbReference type="PROSITE" id="PS50011">
    <property type="entry name" value="PROTEIN_KINASE_DOM"/>
    <property type="match status" value="1"/>
</dbReference>
<evidence type="ECO:0000256" key="7">
    <source>
        <dbReference type="ARBA" id="ARBA00047899"/>
    </source>
</evidence>
<keyword evidence="2 10" id="KW-0723">Serine/threonine-protein kinase</keyword>
<evidence type="ECO:0000256" key="3">
    <source>
        <dbReference type="ARBA" id="ARBA00022679"/>
    </source>
</evidence>
<keyword evidence="5 14" id="KW-0418">Kinase</keyword>
<dbReference type="PANTHER" id="PTHR44899:SF3">
    <property type="entry name" value="SERINE_THREONINE-PROTEIN KINASE NEK1"/>
    <property type="match status" value="1"/>
</dbReference>
<comment type="catalytic activity">
    <reaction evidence="7">
        <text>L-threonyl-[protein] + ATP = O-phospho-L-threonyl-[protein] + ADP + H(+)</text>
        <dbReference type="Rhea" id="RHEA:46608"/>
        <dbReference type="Rhea" id="RHEA-COMP:11060"/>
        <dbReference type="Rhea" id="RHEA-COMP:11605"/>
        <dbReference type="ChEBI" id="CHEBI:15378"/>
        <dbReference type="ChEBI" id="CHEBI:30013"/>
        <dbReference type="ChEBI" id="CHEBI:30616"/>
        <dbReference type="ChEBI" id="CHEBI:61977"/>
        <dbReference type="ChEBI" id="CHEBI:456216"/>
        <dbReference type="EC" id="2.7.11.1"/>
    </reaction>
</comment>
<dbReference type="OrthoDB" id="248923at2759"/>
<reference evidence="14 15" key="1">
    <citation type="submission" date="2020-08" db="EMBL/GenBank/DDBJ databases">
        <authorList>
            <person name="Newling K."/>
            <person name="Davey J."/>
            <person name="Forrester S."/>
        </authorList>
    </citation>
    <scope>NUCLEOTIDE SEQUENCE [LARGE SCALE GENOMIC DNA]</scope>
    <source>
        <strain evidence="15">Crithidia deanei Carvalho (ATCC PRA-265)</strain>
    </source>
</reference>
<comment type="catalytic activity">
    <reaction evidence="8">
        <text>L-seryl-[protein] + ATP = O-phospho-L-seryl-[protein] + ADP + H(+)</text>
        <dbReference type="Rhea" id="RHEA:17989"/>
        <dbReference type="Rhea" id="RHEA-COMP:9863"/>
        <dbReference type="Rhea" id="RHEA-COMP:11604"/>
        <dbReference type="ChEBI" id="CHEBI:15378"/>
        <dbReference type="ChEBI" id="CHEBI:29999"/>
        <dbReference type="ChEBI" id="CHEBI:30616"/>
        <dbReference type="ChEBI" id="CHEBI:83421"/>
        <dbReference type="ChEBI" id="CHEBI:456216"/>
        <dbReference type="EC" id="2.7.11.1"/>
    </reaction>
</comment>
<dbReference type="SUPFAM" id="SSF56112">
    <property type="entry name" value="Protein kinase-like (PK-like)"/>
    <property type="match status" value="1"/>
</dbReference>
<evidence type="ECO:0000259" key="13">
    <source>
        <dbReference type="PROSITE" id="PS50011"/>
    </source>
</evidence>
<dbReference type="Gene3D" id="1.10.510.10">
    <property type="entry name" value="Transferase(Phosphotransferase) domain 1"/>
    <property type="match status" value="1"/>
</dbReference>
<evidence type="ECO:0000256" key="11">
    <source>
        <dbReference type="SAM" id="MobiDB-lite"/>
    </source>
</evidence>
<keyword evidence="3" id="KW-0808">Transferase</keyword>
<dbReference type="PROSITE" id="PS00108">
    <property type="entry name" value="PROTEIN_KINASE_ST"/>
    <property type="match status" value="1"/>
</dbReference>
<dbReference type="Gene3D" id="2.30.29.30">
    <property type="entry name" value="Pleckstrin-homology domain (PH domain)/Phosphotyrosine-binding domain (PTB)"/>
    <property type="match status" value="1"/>
</dbReference>
<comment type="similarity">
    <text evidence="10">Belongs to the protein kinase superfamily.</text>
</comment>
<dbReference type="InterPro" id="IPR001849">
    <property type="entry name" value="PH_domain"/>
</dbReference>
<proteinExistence type="inferred from homology"/>
<keyword evidence="15" id="KW-1185">Reference proteome</keyword>
<dbReference type="Pfam" id="PF00169">
    <property type="entry name" value="PH"/>
    <property type="match status" value="1"/>
</dbReference>
<accession>S9UZ88</accession>
<dbReference type="EC" id="2.7.11.1" evidence="1"/>
<dbReference type="CDD" id="cd00821">
    <property type="entry name" value="PH"/>
    <property type="match status" value="1"/>
</dbReference>
<organism evidence="14 15">
    <name type="scientific">Angomonas deanei</name>
    <dbReference type="NCBI Taxonomy" id="59799"/>
    <lineage>
        <taxon>Eukaryota</taxon>
        <taxon>Discoba</taxon>
        <taxon>Euglenozoa</taxon>
        <taxon>Kinetoplastea</taxon>
        <taxon>Metakinetoplastina</taxon>
        <taxon>Trypanosomatida</taxon>
        <taxon>Trypanosomatidae</taxon>
        <taxon>Strigomonadinae</taxon>
        <taxon>Angomonas</taxon>
    </lineage>
</organism>
<feature type="binding site" evidence="9">
    <location>
        <position position="66"/>
    </location>
    <ligand>
        <name>ATP</name>
        <dbReference type="ChEBI" id="CHEBI:30616"/>
    </ligand>
</feature>
<dbReference type="InterPro" id="IPR011993">
    <property type="entry name" value="PH-like_dom_sf"/>
</dbReference>
<dbReference type="SMART" id="SM00220">
    <property type="entry name" value="S_TKc"/>
    <property type="match status" value="1"/>
</dbReference>
<evidence type="ECO:0000256" key="2">
    <source>
        <dbReference type="ARBA" id="ARBA00022527"/>
    </source>
</evidence>
<evidence type="ECO:0000256" key="6">
    <source>
        <dbReference type="ARBA" id="ARBA00022840"/>
    </source>
</evidence>
<evidence type="ECO:0000259" key="12">
    <source>
        <dbReference type="PROSITE" id="PS50003"/>
    </source>
</evidence>
<dbReference type="SUPFAM" id="SSF50729">
    <property type="entry name" value="PH domain-like"/>
    <property type="match status" value="1"/>
</dbReference>
<evidence type="ECO:0000313" key="15">
    <source>
        <dbReference type="Proteomes" id="UP000515908"/>
    </source>
</evidence>
<evidence type="ECO:0000256" key="10">
    <source>
        <dbReference type="RuleBase" id="RU000304"/>
    </source>
</evidence>
<dbReference type="PROSITE" id="PS50003">
    <property type="entry name" value="PH_DOMAIN"/>
    <property type="match status" value="1"/>
</dbReference>
<evidence type="ECO:0000256" key="5">
    <source>
        <dbReference type="ARBA" id="ARBA00022777"/>
    </source>
</evidence>
<evidence type="ECO:0000256" key="9">
    <source>
        <dbReference type="PROSITE-ProRule" id="PRU10141"/>
    </source>
</evidence>
<evidence type="ECO:0000256" key="8">
    <source>
        <dbReference type="ARBA" id="ARBA00048679"/>
    </source>
</evidence>
<keyword evidence="4 9" id="KW-0547">Nucleotide-binding</keyword>
<name>S9UZ88_9TRYP</name>
<dbReference type="InterPro" id="IPR000719">
    <property type="entry name" value="Prot_kinase_dom"/>
</dbReference>
<gene>
    <name evidence="14" type="ORF">ADEAN_000092700</name>
</gene>
<dbReference type="VEuPathDB" id="TriTrypDB:ADEAN_000092700"/>
<dbReference type="InterPro" id="IPR051131">
    <property type="entry name" value="NEK_Ser/Thr_kinase_NIMA"/>
</dbReference>
<dbReference type="GO" id="GO:0005524">
    <property type="term" value="F:ATP binding"/>
    <property type="evidence" value="ECO:0007669"/>
    <property type="project" value="UniProtKB-UniRule"/>
</dbReference>
<sequence>MTEEKKANVGNGLPQPPKNDRPNPLDDIMGSRPDCKYQKRKLLGQGSFGSAWRVEETATGMVYAAKVMDLNAMSAKDRGFVTNEVKCLSRCHSPHIVRCIESFEKDGMLLIVMEYADGGDLYKQIKARQSSSRFFKEHEVIFIFLQLCLALDHIHSSKMMHRDLKTANILLTTTGLVKLGDFGFSRQYEESLSNAVGSTFCGTPYYLSPELWQRQPYSKKSEMWALGVVLYEVMALKRPFAGRNMDELISNICHAKCQPLPEQFSPELRHICNQLLSLKPEDRPSIKRLFKDPFIVSHLQTLQRSVERHTRIPPEVREQIADCVKLALNPEKEFDGSHITPMQGVVRRHTANGGWQDWELRLDAKEITLRQVSGDQVESFETCTLTSVCPIDEAIATEKYVFAMKNQRNRAFWLRAKDEQSFKQWMEALQTAIP</sequence>
<dbReference type="InterPro" id="IPR011009">
    <property type="entry name" value="Kinase-like_dom_sf"/>
</dbReference>
<feature type="region of interest" description="Disordered" evidence="11">
    <location>
        <begin position="1"/>
        <end position="31"/>
    </location>
</feature>
<dbReference type="CDD" id="cd08215">
    <property type="entry name" value="STKc_Nek"/>
    <property type="match status" value="1"/>
</dbReference>
<feature type="domain" description="Protein kinase" evidence="13">
    <location>
        <begin position="37"/>
        <end position="295"/>
    </location>
</feature>
<keyword evidence="6 9" id="KW-0067">ATP-binding</keyword>
<dbReference type="GO" id="GO:0004674">
    <property type="term" value="F:protein serine/threonine kinase activity"/>
    <property type="evidence" value="ECO:0007669"/>
    <property type="project" value="UniProtKB-KW"/>
</dbReference>
<dbReference type="PROSITE" id="PS00107">
    <property type="entry name" value="PROTEIN_KINASE_ATP"/>
    <property type="match status" value="1"/>
</dbReference>
<protein>
    <recommendedName>
        <fullName evidence="1">non-specific serine/threonine protein kinase</fullName>
        <ecNumber evidence="1">2.7.11.1</ecNumber>
    </recommendedName>
</protein>
<evidence type="ECO:0000313" key="14">
    <source>
        <dbReference type="EMBL" id="CAD2213486.1"/>
    </source>
</evidence>